<proteinExistence type="predicted"/>
<dbReference type="InterPro" id="IPR050109">
    <property type="entry name" value="HTH-type_TetR-like_transc_reg"/>
</dbReference>
<evidence type="ECO:0000256" key="1">
    <source>
        <dbReference type="ARBA" id="ARBA00023125"/>
    </source>
</evidence>
<organism evidence="4 5">
    <name type="scientific">Devosia nitrariae</name>
    <dbReference type="NCBI Taxonomy" id="2071872"/>
    <lineage>
        <taxon>Bacteria</taxon>
        <taxon>Pseudomonadati</taxon>
        <taxon>Pseudomonadota</taxon>
        <taxon>Alphaproteobacteria</taxon>
        <taxon>Hyphomicrobiales</taxon>
        <taxon>Devosiaceae</taxon>
        <taxon>Devosia</taxon>
    </lineage>
</organism>
<dbReference type="Proteomes" id="UP001156691">
    <property type="component" value="Unassembled WGS sequence"/>
</dbReference>
<dbReference type="Gene3D" id="1.10.10.60">
    <property type="entry name" value="Homeodomain-like"/>
    <property type="match status" value="1"/>
</dbReference>
<evidence type="ECO:0000313" key="5">
    <source>
        <dbReference type="Proteomes" id="UP001156691"/>
    </source>
</evidence>
<dbReference type="EMBL" id="BSNS01000008">
    <property type="protein sequence ID" value="GLQ54587.1"/>
    <property type="molecule type" value="Genomic_DNA"/>
</dbReference>
<comment type="caution">
    <text evidence="4">The sequence shown here is derived from an EMBL/GenBank/DDBJ whole genome shotgun (WGS) entry which is preliminary data.</text>
</comment>
<dbReference type="PROSITE" id="PS50977">
    <property type="entry name" value="HTH_TETR_2"/>
    <property type="match status" value="1"/>
</dbReference>
<reference evidence="5" key="1">
    <citation type="journal article" date="2019" name="Int. J. Syst. Evol. Microbiol.">
        <title>The Global Catalogue of Microorganisms (GCM) 10K type strain sequencing project: providing services to taxonomists for standard genome sequencing and annotation.</title>
        <authorList>
            <consortium name="The Broad Institute Genomics Platform"/>
            <consortium name="The Broad Institute Genome Sequencing Center for Infectious Disease"/>
            <person name="Wu L."/>
            <person name="Ma J."/>
        </authorList>
    </citation>
    <scope>NUCLEOTIDE SEQUENCE [LARGE SCALE GENOMIC DNA]</scope>
    <source>
        <strain evidence="5">NBRC 112416</strain>
    </source>
</reference>
<dbReference type="PANTHER" id="PTHR30055:SF146">
    <property type="entry name" value="HTH-TYPE TRANSCRIPTIONAL DUAL REGULATOR CECR"/>
    <property type="match status" value="1"/>
</dbReference>
<feature type="DNA-binding region" description="H-T-H motif" evidence="2">
    <location>
        <begin position="50"/>
        <end position="69"/>
    </location>
</feature>
<dbReference type="PRINTS" id="PR00455">
    <property type="entry name" value="HTHTETR"/>
</dbReference>
<accession>A0ABQ5W3E0</accession>
<dbReference type="InterPro" id="IPR039536">
    <property type="entry name" value="TetR_C_Proteobacteria"/>
</dbReference>
<dbReference type="Pfam" id="PF14246">
    <property type="entry name" value="TetR_C_7"/>
    <property type="match status" value="1"/>
</dbReference>
<protein>
    <submittedName>
        <fullName evidence="4">TetR family transcriptional regulator</fullName>
    </submittedName>
</protein>
<keyword evidence="5" id="KW-1185">Reference proteome</keyword>
<dbReference type="InterPro" id="IPR001647">
    <property type="entry name" value="HTH_TetR"/>
</dbReference>
<dbReference type="Pfam" id="PF00440">
    <property type="entry name" value="TetR_N"/>
    <property type="match status" value="1"/>
</dbReference>
<evidence type="ECO:0000256" key="2">
    <source>
        <dbReference type="PROSITE-ProRule" id="PRU00335"/>
    </source>
</evidence>
<dbReference type="PANTHER" id="PTHR30055">
    <property type="entry name" value="HTH-TYPE TRANSCRIPTIONAL REGULATOR RUTR"/>
    <property type="match status" value="1"/>
</dbReference>
<sequence length="249" mass="27587">MRSDALYRLNMSELSIATNHPFFRGHASKRQAILDAAKRTFVRDGVAAASIDAVAAEAGVSRQTVYNQIGDKERLFAAVVEDITARSSAQLFAVLGSFPDKPEDLHAELVTFARHLITRCICDDDGHALANLIRNEAHRYPELFTAWKEYGPGKTWPAISARFAQLAYGGYLDLEDPTLAARQFMALIQADIPHDRPCGTRPSEEEVSRAARNAVTTFLRAFGPRQSYPASVEDVAQKRLDRLRNPASD</sequence>
<feature type="domain" description="HTH tetR-type" evidence="3">
    <location>
        <begin position="27"/>
        <end position="87"/>
    </location>
</feature>
<dbReference type="Gene3D" id="1.10.357.10">
    <property type="entry name" value="Tetracycline Repressor, domain 2"/>
    <property type="match status" value="1"/>
</dbReference>
<evidence type="ECO:0000259" key="3">
    <source>
        <dbReference type="PROSITE" id="PS50977"/>
    </source>
</evidence>
<dbReference type="SUPFAM" id="SSF46689">
    <property type="entry name" value="Homeodomain-like"/>
    <property type="match status" value="1"/>
</dbReference>
<evidence type="ECO:0000313" key="4">
    <source>
        <dbReference type="EMBL" id="GLQ54587.1"/>
    </source>
</evidence>
<dbReference type="InterPro" id="IPR009057">
    <property type="entry name" value="Homeodomain-like_sf"/>
</dbReference>
<gene>
    <name evidence="4" type="ORF">GCM10010862_18460</name>
</gene>
<keyword evidence="1 2" id="KW-0238">DNA-binding</keyword>
<name>A0ABQ5W3E0_9HYPH</name>